<dbReference type="InterPro" id="IPR035671">
    <property type="entry name" value="DsbD_gamma"/>
</dbReference>
<dbReference type="Pfam" id="PF11412">
    <property type="entry name" value="DsbD_N"/>
    <property type="match status" value="1"/>
</dbReference>
<evidence type="ECO:0000256" key="5">
    <source>
        <dbReference type="ARBA" id="ARBA00023136"/>
    </source>
</evidence>
<feature type="transmembrane region" description="Helical" evidence="7">
    <location>
        <begin position="427"/>
        <end position="455"/>
    </location>
</feature>
<feature type="transmembrane region" description="Helical" evidence="7">
    <location>
        <begin position="344"/>
        <end position="364"/>
    </location>
</feature>
<dbReference type="InterPro" id="IPR017937">
    <property type="entry name" value="Thioredoxin_CS"/>
</dbReference>
<sequence>MSKIKNFFQKLLTIGFCSTAMLLCSLQEGHAREMGASSSHASLISEVSRIAQGNTFRIAVKISVDKGSHIYWKNPGEIGSPLRIQWILPEGFSVEKEHWPTPKVFEEENITFFGYDDSAFIIADLRAPEAIHSNEVTIGAHVEWLACGEHCIPGDEHLEISLPCGNSSISSSERSQEFAQALHLTPHPLEDNQLIAFTHGEEGEIILSLAHHNENAEKAWFISETANQIVAYAESSTKEAQGTAWNLKIKNLTNIKKDDHLEGVLLLTDKAGKKVESFAIRGQLTSSPDLSTSLSGFMMTLAMAFLGGLLLNIMPCVLPLVTLKVYGLIKSSGENRTSALSNGLWFTSGVVGCFWILAGVGFLLKTLGHNIGWGFQLQEPAFVSVLVIIFFLFALSSLGLFEIGTTFSNLGGRIQAHRCQNKYVSSFFNGVLATLVTTPCTGPFLGSVLGLVMSLSFSKQITVFTAIGLGMALPYLLFAIFPKLLVILPKPGSWMNTFKQVMGFMLLATVTWLLWVFGSETSMSALVLLISGLWLAGFGGWVLGKWGTPISSKRLRLTAYAVFVMCLGGAIMSGIFGANQFKNDPQYLENYNSEDWQPFSYEKLDQLRKEGKAVFVNFTAKWCLTCQMNKPILHSKIVREKFKSRNIVMLEADWTRKDPGITEELARLGRASVPTYVYYPENQSKPVILPERISQALLEEVVFSK</sequence>
<accession>A0ABP2XFC9</accession>
<feature type="transmembrane region" description="Helical" evidence="7">
    <location>
        <begin position="524"/>
        <end position="543"/>
    </location>
</feature>
<proteinExistence type="predicted"/>
<evidence type="ECO:0000313" key="10">
    <source>
        <dbReference type="EMBL" id="EQM63107.1"/>
    </source>
</evidence>
<keyword evidence="3" id="KW-0201">Cytochrome c-type biogenesis</keyword>
<keyword evidence="6" id="KW-0676">Redox-active center</keyword>
<keyword evidence="2 7" id="KW-0812">Transmembrane</keyword>
<evidence type="ECO:0000256" key="7">
    <source>
        <dbReference type="SAM" id="Phobius"/>
    </source>
</evidence>
<feature type="transmembrane region" description="Helical" evidence="7">
    <location>
        <begin position="461"/>
        <end position="481"/>
    </location>
</feature>
<dbReference type="Gene3D" id="3.40.30.10">
    <property type="entry name" value="Glutaredoxin"/>
    <property type="match status" value="1"/>
</dbReference>
<keyword evidence="11" id="KW-1185">Reference proteome</keyword>
<evidence type="ECO:0000313" key="11">
    <source>
        <dbReference type="Proteomes" id="UP000016064"/>
    </source>
</evidence>
<feature type="transmembrane region" description="Helical" evidence="7">
    <location>
        <begin position="501"/>
        <end position="518"/>
    </location>
</feature>
<feature type="domain" description="Cytochrome C biogenesis protein transmembrane" evidence="8">
    <location>
        <begin position="298"/>
        <end position="514"/>
    </location>
</feature>
<name>A0ABP2XFC9_9CHLA</name>
<evidence type="ECO:0000256" key="2">
    <source>
        <dbReference type="ARBA" id="ARBA00022692"/>
    </source>
</evidence>
<keyword evidence="5 7" id="KW-0472">Membrane</keyword>
<dbReference type="PANTHER" id="PTHR32234:SF3">
    <property type="entry name" value="SUPPRESSION OF COPPER SENSITIVITY PROTEIN"/>
    <property type="match status" value="1"/>
</dbReference>
<protein>
    <submittedName>
        <fullName evidence="10">Thioredoxin family protein</fullName>
    </submittedName>
</protein>
<dbReference type="PROSITE" id="PS00194">
    <property type="entry name" value="THIOREDOXIN_1"/>
    <property type="match status" value="1"/>
</dbReference>
<evidence type="ECO:0000259" key="9">
    <source>
        <dbReference type="Pfam" id="PF11412"/>
    </source>
</evidence>
<dbReference type="CDD" id="cd02953">
    <property type="entry name" value="DsbDgamma"/>
    <property type="match status" value="1"/>
</dbReference>
<dbReference type="InterPro" id="IPR036249">
    <property type="entry name" value="Thioredoxin-like_sf"/>
</dbReference>
<reference evidence="10 11" key="1">
    <citation type="submission" date="2013-07" db="EMBL/GenBank/DDBJ databases">
        <title>Isolation of a new Chlamydia species from the feral Sacred Ibis (Threskiornis aethiopicus): Chlamydia ibidis.</title>
        <authorList>
            <person name="Vorimore F."/>
            <person name="Hsia R.-C."/>
            <person name="Huot-Creasy H."/>
            <person name="Bastian S."/>
            <person name="Deruyter L."/>
            <person name="Passet A."/>
            <person name="Sachse K."/>
            <person name="Bavoil P."/>
            <person name="Myers G."/>
            <person name="Laroucau K."/>
        </authorList>
    </citation>
    <scope>NUCLEOTIDE SEQUENCE [LARGE SCALE GENOMIC DNA]</scope>
    <source>
        <strain evidence="10 11">10-1398/6</strain>
    </source>
</reference>
<dbReference type="Proteomes" id="UP000016064">
    <property type="component" value="Unassembled WGS sequence"/>
</dbReference>
<dbReference type="InterPro" id="IPR003834">
    <property type="entry name" value="Cyt_c_assmbl_TM_dom"/>
</dbReference>
<dbReference type="Pfam" id="PF13899">
    <property type="entry name" value="Thioredoxin_7"/>
    <property type="match status" value="1"/>
</dbReference>
<dbReference type="InterPro" id="IPR028250">
    <property type="entry name" value="DsbDN"/>
</dbReference>
<comment type="subcellular location">
    <subcellularLocation>
        <location evidence="1">Membrane</location>
        <topology evidence="1">Multi-pass membrane protein</topology>
    </subcellularLocation>
</comment>
<evidence type="ECO:0000256" key="1">
    <source>
        <dbReference type="ARBA" id="ARBA00004141"/>
    </source>
</evidence>
<dbReference type="EMBL" id="APJW01000001">
    <property type="protein sequence ID" value="EQM63107.1"/>
    <property type="molecule type" value="Genomic_DNA"/>
</dbReference>
<feature type="transmembrane region" description="Helical" evidence="7">
    <location>
        <begin position="384"/>
        <end position="407"/>
    </location>
</feature>
<evidence type="ECO:0000256" key="3">
    <source>
        <dbReference type="ARBA" id="ARBA00022748"/>
    </source>
</evidence>
<dbReference type="Pfam" id="PF02683">
    <property type="entry name" value="DsbD_TM"/>
    <property type="match status" value="1"/>
</dbReference>
<organism evidence="10 11">
    <name type="scientific">Chlamydia ibidis 10-1398/6</name>
    <dbReference type="NCBI Taxonomy" id="1046581"/>
    <lineage>
        <taxon>Bacteria</taxon>
        <taxon>Pseudomonadati</taxon>
        <taxon>Chlamydiota</taxon>
        <taxon>Chlamydiia</taxon>
        <taxon>Chlamydiales</taxon>
        <taxon>Chlamydiaceae</taxon>
        <taxon>Chlamydia/Chlamydophila group</taxon>
        <taxon>Chlamydia</taxon>
    </lineage>
</organism>
<dbReference type="SUPFAM" id="SSF52833">
    <property type="entry name" value="Thioredoxin-like"/>
    <property type="match status" value="1"/>
</dbReference>
<keyword evidence="4 7" id="KW-1133">Transmembrane helix</keyword>
<dbReference type="RefSeq" id="WP_020370704.1">
    <property type="nucleotide sequence ID" value="NZ_APJW01000001.1"/>
</dbReference>
<feature type="domain" description="Thiol:disulfide interchange protein DsbD N-terminal" evidence="9">
    <location>
        <begin position="51"/>
        <end position="159"/>
    </location>
</feature>
<feature type="transmembrane region" description="Helical" evidence="7">
    <location>
        <begin position="555"/>
        <end position="576"/>
    </location>
</feature>
<evidence type="ECO:0000256" key="4">
    <source>
        <dbReference type="ARBA" id="ARBA00022989"/>
    </source>
</evidence>
<gene>
    <name evidence="10" type="ORF">H359_0049</name>
</gene>
<feature type="transmembrane region" description="Helical" evidence="7">
    <location>
        <begin position="297"/>
        <end position="323"/>
    </location>
</feature>
<evidence type="ECO:0000256" key="6">
    <source>
        <dbReference type="ARBA" id="ARBA00023284"/>
    </source>
</evidence>
<dbReference type="PANTHER" id="PTHR32234">
    <property type="entry name" value="THIOL:DISULFIDE INTERCHANGE PROTEIN DSBD"/>
    <property type="match status" value="1"/>
</dbReference>
<evidence type="ECO:0000259" key="8">
    <source>
        <dbReference type="Pfam" id="PF02683"/>
    </source>
</evidence>
<comment type="caution">
    <text evidence="10">The sequence shown here is derived from an EMBL/GenBank/DDBJ whole genome shotgun (WGS) entry which is preliminary data.</text>
</comment>